<name>A0AA51N4U7_9BACT</name>
<evidence type="ECO:0000259" key="1">
    <source>
        <dbReference type="Pfam" id="PF18962"/>
    </source>
</evidence>
<accession>A0AA51N4U7</accession>
<feature type="domain" description="Secretion system C-terminal sorting" evidence="1">
    <location>
        <begin position="2870"/>
        <end position="2946"/>
    </location>
</feature>
<gene>
    <name evidence="2" type="ORF">QYS48_31290</name>
</gene>
<dbReference type="Proteomes" id="UP001244443">
    <property type="component" value="Chromosome"/>
</dbReference>
<organism evidence="2 3">
    <name type="scientific">Marivirga arenosa</name>
    <dbReference type="NCBI Taxonomy" id="3059076"/>
    <lineage>
        <taxon>Bacteria</taxon>
        <taxon>Pseudomonadati</taxon>
        <taxon>Bacteroidota</taxon>
        <taxon>Cytophagia</taxon>
        <taxon>Cytophagales</taxon>
        <taxon>Marivirgaceae</taxon>
        <taxon>Marivirga</taxon>
    </lineage>
</organism>
<dbReference type="RefSeq" id="WP_308355713.1">
    <property type="nucleotide sequence ID" value="NZ_CP129970.2"/>
</dbReference>
<dbReference type="NCBIfam" id="TIGR04183">
    <property type="entry name" value="Por_Secre_tail"/>
    <property type="match status" value="1"/>
</dbReference>
<dbReference type="Pfam" id="PF13573">
    <property type="entry name" value="SprB"/>
    <property type="match status" value="9"/>
</dbReference>
<keyword evidence="3" id="KW-1185">Reference proteome</keyword>
<dbReference type="EMBL" id="CP129970">
    <property type="protein sequence ID" value="WMN06014.1"/>
    <property type="molecule type" value="Genomic_DNA"/>
</dbReference>
<evidence type="ECO:0000313" key="3">
    <source>
        <dbReference type="Proteomes" id="UP001244443"/>
    </source>
</evidence>
<evidence type="ECO:0000313" key="2">
    <source>
        <dbReference type="EMBL" id="WMN06014.1"/>
    </source>
</evidence>
<proteinExistence type="predicted"/>
<dbReference type="Gene3D" id="2.60.40.740">
    <property type="match status" value="4"/>
</dbReference>
<reference evidence="2" key="1">
    <citation type="submission" date="2023-08" db="EMBL/GenBank/DDBJ databases">
        <title>Comparative genomics and taxonomic characterization of three novel marine species of genus Marivirga.</title>
        <authorList>
            <person name="Muhammad N."/>
            <person name="Kim S.-G."/>
        </authorList>
    </citation>
    <scope>NUCLEOTIDE SEQUENCE [LARGE SCALE GENOMIC DNA]</scope>
    <source>
        <strain evidence="2">ABR2-2</strain>
    </source>
</reference>
<dbReference type="InterPro" id="IPR025667">
    <property type="entry name" value="SprB_repeat"/>
</dbReference>
<dbReference type="InterPro" id="IPR026444">
    <property type="entry name" value="Secre_tail"/>
</dbReference>
<dbReference type="Pfam" id="PF18962">
    <property type="entry name" value="Por_Secre_tail"/>
    <property type="match status" value="1"/>
</dbReference>
<sequence>MSIAGEDLTNANLRGTSINGSVACYNTYTTYVVNSNETNGCVFKYTWTATGGKFSNGANVVTGNDLKVVSVFWNSGESNYELELSAFQAFVGNCTPESIEISASIIPTFGGDAEVSPELSTLSFSGDEDDNGASGIICSNDGTIDITETPPSSTYDIQSRVRYKVGTASYTTIKDWTASTVKSISPIYTNLHVNVDFLIESRYTNCTSVTNSTVISRDFYKTPTGSIEGDVQDPSCDNPLGSLTYSVTSSNINYLYCSFINAHGSVSELANKKAYTTTVLPSRISGGKAYFDFDRSLTVTVSDPENPNVEKTEELRLVPGKWTVQIDFNIDDKDGNPISDYPCGRTEQFTVGPIPDISIEEFSADQDTLICYNSTTNINVKVSRNDNKDINKITIQDVSNNSSKSVKTWYDQASGANLSHSVGPGTYRLQVRYSDCDLEYSASNILITNQSDVDIDDSFQPSITSQPILCWYNYSAAIELTAKRQEGDQLDYKLQKKTSNNNWFDWQSPKSGASNQTVTFTRLNGGVYRVLVKYDQCTSWANEGNYILSNEIDIPYPPVITYREPPILQPPSCPGLEDGSIQLFLEGGTVASPSEYEIDAVMLNGQSVDKEDFTISGLTISGFGEGDEVRLTVKDANECSRSFTNTIPDITNPLTVIIDTPVDPTCFDGFGSISFTSSGGAISENNFSYKLVKLPNTCTGNFSNDCPDFNDENVFWENRDTTSPTISGIDPQNNATYVIQVNDGNCTIYSDEFSFNVPDQPQMVSSEAAAPTGGIKLEDDYYVQCKDDQIDITWPLNFDSSSGKVSKDFTITKDGETLEKDKDYTVYSDNIVLRNANVFNSTSTTYEITGTDGDGCTLSTADDSNLFILNQVEDEFKIDKTETKVKVWYKDKEDNDYHLKHAKDTNGTVFMKAVGGMLLDGSSQNYNYYLYDADEETLITESVEKGADDIYAFDSLLQAQKNYRFEIVDRLGCLKDSTFRLNAPDTLKIEITLNTSYAGGVNIACKNGTDTVKVQTSGGLYPHFVELKSGETTYFSQTIHSTEDTAIFRNVAAGNYYVQVTDKYDYSVDFQYITKTENFDLIEPTDSVDFEHEMREPSCFYSEDGELTITPSGGIPFPNDEYIIMFYNQEGTKLLDSIKGTSATFIDSAGFYKVEVYDANSFNYNTVCTVKNSVLEIENIPQLQTDTLYYDFPLCLGDSTGKIHVRATGGRSDGSYSFRLYDSNQTQIDSLIDANTNQHSFVSLFSGQYRVKITDTVGCEFSRDILLKEREDPLSIVNLQPIESKCSNTTDAAIKVTTTGGDGRHSLSINKGQSWVQLDSAVNDYQFTELVGGQFYEIWLKDENYYKNSYQSSCLIIDTVTIAKTDSVMLTSEVKQVSCFGGSDGSIKINASYGENTNTDIFKFEWYKNGNLLENETSDRLENLSRGSYTAKVTYDTIACSQKSLTVGILQPSKPFAIDTIYAQDYNCETTDPLKVQINLSGGWKANKYKVQIDNLLPDSIQIDEFESLSIYENLDYGEHQIRIWDAEGCEVSESFEINYQRPAIDNIAITNVSCNGESTGSIGFSGQYEIMDYYLWNDLTGTLGLEAQEKESVLFQGLAAGLYRIWSKKGNCISDTLSVTITEPSKLQINPIVLEAATCGQNNGGLDVEIKGGTPPYNINWLGGIDPAALGEGEYRVSVEDSLGCAVTSSIYMPEVSPIEIVIDSLKDSYCNLNNGFAKVSISEATPPYSIYWNGVEGEDLNSSLSPGTYEIAVVDALNCSQSISLEINEPLPVELTIAEYREADCDIANGYIRFEYDNLISPFEVIWPETLSPIDNYAANGLTAGVMYSLNLVDSAGCTHEFSFNIPDKSDLSLEFEVEKPSCENANGSLKAIVSGGSGNYSYSWSTGEEGTDAISNLAAGFYYLSVEDELGCKAVDSISLLDNPDAFPEYDIIKSDPSCNDNDGSIEVQFVNFDQNFEVFWPTSSIVANKREGLAAGIYTAVIQNADGCSEEIRIELAAFQRPELEVESIKMSSCGNSNGEIRLTEIPKLNYIWSSFELGSTHIADSLSAGNYWVYGENQDLCRTDTLFFTLDNVDSDIVIQTQSIVSTSCPNSNDGSIKINVSGGLPPYTYLWDDNGEQTQAEAVNLKAGNYTVLVTDANECATSKTFNLQSQNPVFIASFEQIEPQCYDSFDGSLTVNAGGGKGNYTYLWSNGDTTRTADSLAIGNYSVQVFDGSSCFAFEELTLTGPEPIAIQLESGPPVCRGEETAYANLNVAGGSGQYNILWDDGNTQESRSDLEAGSHLVSIQDANGCEREFEIIIPEQQEIDVEYTVIAPSCAGGSDGRIEINRILNASNPLVEWQDGNIGVIRENLTSGQYVYTIIDNQNCSIQDTIRVENPNPIEIVNEVIQNPLCFGQANGSITFDVEGGSGNYQYFWEDGSVNKNRTNLVDGTYALRIQDDNGCSLIREFVITQPDTISINYLVSPVSCFGDLDGAIDLDISGGSGSYTINWNDNETSENRENLAAGFYFVTVTDSNGCVNTEQILVPEPSPLDITVSKQQPSCNGGTDGQLSIEITGGNQPYEIEWQDGTSTNSLDSLTAGNYSVAIVDAKGCEFSTTISLNQPSILRVAEENTENPICYQEPTGYAEIVPTGGVGNYSIEWHDGDTLFIRNDLMAGVHNYTIYDGNRCSYDDQITLEDPDEINIEGLPEEVYLCGSGTLILDGGDKWTEFQWTSNNGFSEVTQEVEINQEGTYTLNTVNEDGCTDEYTFEVYKDDNLIDTDFLLTSDAIVGDTVIIVDVSWPVPDSTFWDNGDNPDLYVVSQEDGYQEVIFTQAADYEMGMTAHISLCQDYIRKTIKVMSPEVAEMQRQMQEQLGTNMNLEVNVFPNPNYGRFRVESELNQQQNIKIHIFDLNKGRIITSISGKNSKHYVFDFDDQNLAEGVYLVMAESEGKTITKKFIVK</sequence>
<protein>
    <submittedName>
        <fullName evidence="2">T9SS type A sorting domain-containing protein</fullName>
    </submittedName>
</protein>